<reference evidence="2" key="1">
    <citation type="submission" date="2021-06" db="EMBL/GenBank/DDBJ databases">
        <authorList>
            <person name="Kallberg Y."/>
            <person name="Tangrot J."/>
            <person name="Rosling A."/>
        </authorList>
    </citation>
    <scope>NUCLEOTIDE SEQUENCE</scope>
    <source>
        <strain evidence="2">87-6 pot B 2015</strain>
    </source>
</reference>
<sequence>LKSSKEIDEDLKDLALPEEVNHYKNIDESNSSLQSRHSFQSNIADFKNNSPINNSNHKSSKEREEDLADLEITENFNFYNVSNSNLQSNTSIGSNITDFKNFSLTPLFQ</sequence>
<accession>A0A9N9GL25</accession>
<evidence type="ECO:0000313" key="3">
    <source>
        <dbReference type="Proteomes" id="UP000789375"/>
    </source>
</evidence>
<name>A0A9N9GL25_FUNMO</name>
<feature type="compositionally biased region" description="Polar residues" evidence="1">
    <location>
        <begin position="28"/>
        <end position="57"/>
    </location>
</feature>
<dbReference type="EMBL" id="CAJVPP010002857">
    <property type="protein sequence ID" value="CAG8613541.1"/>
    <property type="molecule type" value="Genomic_DNA"/>
</dbReference>
<keyword evidence="3" id="KW-1185">Reference proteome</keyword>
<protein>
    <submittedName>
        <fullName evidence="2">15367_t:CDS:1</fullName>
    </submittedName>
</protein>
<feature type="region of interest" description="Disordered" evidence="1">
    <location>
        <begin position="26"/>
        <end position="66"/>
    </location>
</feature>
<organism evidence="2 3">
    <name type="scientific">Funneliformis mosseae</name>
    <name type="common">Endomycorrhizal fungus</name>
    <name type="synonym">Glomus mosseae</name>
    <dbReference type="NCBI Taxonomy" id="27381"/>
    <lineage>
        <taxon>Eukaryota</taxon>
        <taxon>Fungi</taxon>
        <taxon>Fungi incertae sedis</taxon>
        <taxon>Mucoromycota</taxon>
        <taxon>Glomeromycotina</taxon>
        <taxon>Glomeromycetes</taxon>
        <taxon>Glomerales</taxon>
        <taxon>Glomeraceae</taxon>
        <taxon>Funneliformis</taxon>
    </lineage>
</organism>
<proteinExistence type="predicted"/>
<evidence type="ECO:0000256" key="1">
    <source>
        <dbReference type="SAM" id="MobiDB-lite"/>
    </source>
</evidence>
<feature type="non-terminal residue" evidence="2">
    <location>
        <position position="109"/>
    </location>
</feature>
<gene>
    <name evidence="2" type="ORF">FMOSSE_LOCUS9594</name>
</gene>
<dbReference type="Proteomes" id="UP000789375">
    <property type="component" value="Unassembled WGS sequence"/>
</dbReference>
<evidence type="ECO:0000313" key="2">
    <source>
        <dbReference type="EMBL" id="CAG8613541.1"/>
    </source>
</evidence>
<dbReference type="AlphaFoldDB" id="A0A9N9GL25"/>
<comment type="caution">
    <text evidence="2">The sequence shown here is derived from an EMBL/GenBank/DDBJ whole genome shotgun (WGS) entry which is preliminary data.</text>
</comment>